<evidence type="ECO:0000313" key="2">
    <source>
        <dbReference type="Proteomes" id="UP000290819"/>
    </source>
</evidence>
<accession>A0A4Q1UT82</accession>
<dbReference type="OrthoDB" id="9800707at2"/>
<reference evidence="1 2" key="1">
    <citation type="submission" date="2017-03" db="EMBL/GenBank/DDBJ databases">
        <authorList>
            <person name="Safronova V.I."/>
            <person name="Sazanova A.L."/>
            <person name="Chirak E.R."/>
        </authorList>
    </citation>
    <scope>NUCLEOTIDE SEQUENCE [LARGE SCALE GENOMIC DNA]</scope>
    <source>
        <strain evidence="1 2">Opo-243</strain>
    </source>
</reference>
<evidence type="ECO:0000313" key="1">
    <source>
        <dbReference type="EMBL" id="RXT41895.1"/>
    </source>
</evidence>
<keyword evidence="2" id="KW-1185">Reference proteome</keyword>
<organism evidence="1 2">
    <name type="scientific">Bradyrhizobium betae</name>
    <dbReference type="NCBI Taxonomy" id="244734"/>
    <lineage>
        <taxon>Bacteria</taxon>
        <taxon>Pseudomonadati</taxon>
        <taxon>Pseudomonadota</taxon>
        <taxon>Alphaproteobacteria</taxon>
        <taxon>Hyphomicrobiales</taxon>
        <taxon>Nitrobacteraceae</taxon>
        <taxon>Bradyrhizobium</taxon>
    </lineage>
</organism>
<sequence>MTTEDIEQAIERLTPDEVARFRAWFEQFDAVRFDEALEQGAKAGKLDAFAEEALSDYRAGQTRDL</sequence>
<protein>
    <submittedName>
        <fullName evidence="1">Uncharacterized protein</fullName>
    </submittedName>
</protein>
<name>A0A4Q1UT82_9BRAD</name>
<proteinExistence type="predicted"/>
<comment type="caution">
    <text evidence="1">The sequence shown here is derived from an EMBL/GenBank/DDBJ whole genome shotgun (WGS) entry which is preliminary data.</text>
</comment>
<dbReference type="AlphaFoldDB" id="A0A4Q1UT82"/>
<gene>
    <name evidence="1" type="ORF">B5V03_25635</name>
</gene>
<dbReference type="Proteomes" id="UP000290819">
    <property type="component" value="Unassembled WGS sequence"/>
</dbReference>
<dbReference type="EMBL" id="MZXW01000035">
    <property type="protein sequence ID" value="RXT41895.1"/>
    <property type="molecule type" value="Genomic_DNA"/>
</dbReference>
<dbReference type="RefSeq" id="WP_129273199.1">
    <property type="nucleotide sequence ID" value="NZ_MZXW01000035.1"/>
</dbReference>